<sequence length="263" mass="29362">MQSKSQNQPSWPSILTTAKHTPRTSTPKPDLPSHEQQSLIDSLRSLPLTNPFSDSDSDADADQSQSQSQSQLGLKAAIADILSDYEDEDEDESSSTSTSTEKEEWENLHAFLAFITKERIVRLEDVGIHTLRVALERGEQHHHYHHYHQHHHYQQGTTGVGVPPGTGKRKKMAVFVSCAAIWALIMGEELWERRRATEESPVGLSLSPSPRESGAAGPAAATVSKSRWQMWIDRFQFLSLAEDLDIKTRELAAEAAAVMRRVT</sequence>
<dbReference type="InterPro" id="IPR053204">
    <property type="entry name" value="Oxopyrrolidines_Biosynth-assoc"/>
</dbReference>
<dbReference type="InterPro" id="IPR022085">
    <property type="entry name" value="OpdG"/>
</dbReference>
<organism evidence="2 3">
    <name type="scientific">Aspergillus udagawae</name>
    <dbReference type="NCBI Taxonomy" id="91492"/>
    <lineage>
        <taxon>Eukaryota</taxon>
        <taxon>Fungi</taxon>
        <taxon>Dikarya</taxon>
        <taxon>Ascomycota</taxon>
        <taxon>Pezizomycotina</taxon>
        <taxon>Eurotiomycetes</taxon>
        <taxon>Eurotiomycetidae</taxon>
        <taxon>Eurotiales</taxon>
        <taxon>Aspergillaceae</taxon>
        <taxon>Aspergillus</taxon>
        <taxon>Aspergillus subgen. Fumigati</taxon>
    </lineage>
</organism>
<dbReference type="PANTHER" id="PTHR38797">
    <property type="entry name" value="NUCLEAR PORE COMPLEX PROTEIN NUP85-RELATED"/>
    <property type="match status" value="1"/>
</dbReference>
<evidence type="ECO:0000313" key="2">
    <source>
        <dbReference type="EMBL" id="GFF94896.1"/>
    </source>
</evidence>
<proteinExistence type="predicted"/>
<reference evidence="2 3" key="1">
    <citation type="submission" date="2020-01" db="EMBL/GenBank/DDBJ databases">
        <title>Draft genome sequence of Aspergillus udagawae IFM 53868.</title>
        <authorList>
            <person name="Takahashi H."/>
            <person name="Yaguchi T."/>
        </authorList>
    </citation>
    <scope>NUCLEOTIDE SEQUENCE [LARGE SCALE GENOMIC DNA]</scope>
    <source>
        <strain evidence="2 3">IFM 53868</strain>
    </source>
</reference>
<comment type="caution">
    <text evidence="2">The sequence shown here is derived from an EMBL/GenBank/DDBJ whole genome shotgun (WGS) entry which is preliminary data.</text>
</comment>
<feature type="region of interest" description="Disordered" evidence="1">
    <location>
        <begin position="1"/>
        <end position="73"/>
    </location>
</feature>
<feature type="compositionally biased region" description="Low complexity" evidence="1">
    <location>
        <begin position="62"/>
        <end position="71"/>
    </location>
</feature>
<gene>
    <name evidence="2" type="ORF">IFM53868_07749</name>
</gene>
<dbReference type="PANTHER" id="PTHR38797:SF4">
    <property type="entry name" value="NUCLEAR PORE COMPLEX PROTEIN NUP85"/>
    <property type="match status" value="1"/>
</dbReference>
<protein>
    <submittedName>
        <fullName evidence="2">Uncharacterized protein</fullName>
    </submittedName>
</protein>
<feature type="compositionally biased region" description="Polar residues" evidence="1">
    <location>
        <begin position="1"/>
        <end position="27"/>
    </location>
</feature>
<keyword evidence="3" id="KW-1185">Reference proteome</keyword>
<evidence type="ECO:0000256" key="1">
    <source>
        <dbReference type="SAM" id="MobiDB-lite"/>
    </source>
</evidence>
<dbReference type="EMBL" id="BLKG01000105">
    <property type="protein sequence ID" value="GFF94896.1"/>
    <property type="molecule type" value="Genomic_DNA"/>
</dbReference>
<evidence type="ECO:0000313" key="3">
    <source>
        <dbReference type="Proteomes" id="UP000465266"/>
    </source>
</evidence>
<dbReference type="Pfam" id="PF12311">
    <property type="entry name" value="DUF3632"/>
    <property type="match status" value="1"/>
</dbReference>
<feature type="region of interest" description="Disordered" evidence="1">
    <location>
        <begin position="199"/>
        <end position="218"/>
    </location>
</feature>
<dbReference type="Proteomes" id="UP000465266">
    <property type="component" value="Unassembled WGS sequence"/>
</dbReference>
<name>A0ABQ1B6U6_9EURO</name>
<accession>A0ABQ1B6U6</accession>